<name>A0A1R4GYK7_9GAMM</name>
<reference evidence="2" key="1">
    <citation type="submission" date="2017-02" db="EMBL/GenBank/DDBJ databases">
        <authorList>
            <person name="Daims H."/>
        </authorList>
    </citation>
    <scope>NUCLEOTIDE SEQUENCE [LARGE SCALE GENOMIC DNA]</scope>
</reference>
<protein>
    <submittedName>
        <fullName evidence="1">Uncharacterized protein</fullName>
    </submittedName>
</protein>
<dbReference type="AlphaFoldDB" id="A0A1R4GYK7"/>
<gene>
    <name evidence="1" type="ORF">CRENPOLYSF1_10038</name>
</gene>
<organism evidence="1 2">
    <name type="scientific">Crenothrix polyspora</name>
    <dbReference type="NCBI Taxonomy" id="360316"/>
    <lineage>
        <taxon>Bacteria</taxon>
        <taxon>Pseudomonadati</taxon>
        <taxon>Pseudomonadota</taxon>
        <taxon>Gammaproteobacteria</taxon>
        <taxon>Methylococcales</taxon>
        <taxon>Crenotrichaceae</taxon>
        <taxon>Crenothrix</taxon>
    </lineage>
</organism>
<proteinExistence type="predicted"/>
<sequence>MRNGNFLGNAYKKLEQVDASTRSVRAKLVFSSIQLILCASLSYEIDVNLDKKRKLN</sequence>
<accession>A0A1R4GYK7</accession>
<keyword evidence="2" id="KW-1185">Reference proteome</keyword>
<evidence type="ECO:0000313" key="2">
    <source>
        <dbReference type="Proteomes" id="UP000195667"/>
    </source>
</evidence>
<dbReference type="EMBL" id="FUKI01000001">
    <property type="protein sequence ID" value="SJM89032.1"/>
    <property type="molecule type" value="Genomic_DNA"/>
</dbReference>
<evidence type="ECO:0000313" key="1">
    <source>
        <dbReference type="EMBL" id="SJM89032.1"/>
    </source>
</evidence>
<dbReference type="Proteomes" id="UP000195667">
    <property type="component" value="Unassembled WGS sequence"/>
</dbReference>